<keyword evidence="10" id="KW-1133">Transmembrane helix</keyword>
<feature type="coiled-coil region" evidence="9">
    <location>
        <begin position="172"/>
        <end position="203"/>
    </location>
</feature>
<dbReference type="Proteomes" id="UP000642920">
    <property type="component" value="Unassembled WGS sequence"/>
</dbReference>
<evidence type="ECO:0000256" key="7">
    <source>
        <dbReference type="ARBA" id="ARBA00022840"/>
    </source>
</evidence>
<accession>A0A937DK26</accession>
<dbReference type="EMBL" id="JAERQG010000002">
    <property type="protein sequence ID" value="MBL0765801.1"/>
    <property type="molecule type" value="Genomic_DNA"/>
</dbReference>
<sequence>MWSRLEKTVEQKSNIFLSQFALIVVLGSLAAAIHDAIFESAITVMLDSVLVVVFFVTYLLNESQKHLAAKLIFVFVGPTLIFLYASLLPKETGVYFIFFPIITIIFLLFELKDNLYKYASVSFALLLLLILELTNYNPFGYNTVLLEVVSESSYLLNLVTAVAVTIVSLISFDKLNEEIENKRQEAMNMVEDKNKALKEINEELDQFVYSASHDLKAPLLSILGLVNVAKYEIKDPSSIEYFEKIESRVHKLNNFIREVIEISRNSRTEIKMEEFDLEGLLKEVIENNSFVEDIKTFNIEFKVDGARDIKGDRSRIEIVLNNLVSNAIKYRNPYIEKPFIKINTVAKNNKLIIDIKDNGIGISELHIDKIFEMFYRGHEGSDGSGLGLYIVKSTLEKLKGEISIKSEVGKGTSITLIIPINDHKN</sequence>
<dbReference type="GO" id="GO:0005524">
    <property type="term" value="F:ATP binding"/>
    <property type="evidence" value="ECO:0007669"/>
    <property type="project" value="UniProtKB-KW"/>
</dbReference>
<dbReference type="CDD" id="cd00075">
    <property type="entry name" value="HATPase"/>
    <property type="match status" value="1"/>
</dbReference>
<feature type="transmembrane region" description="Helical" evidence="10">
    <location>
        <begin position="116"/>
        <end position="134"/>
    </location>
</feature>
<dbReference type="PRINTS" id="PR00344">
    <property type="entry name" value="BCTRLSENSOR"/>
</dbReference>
<dbReference type="SUPFAM" id="SSF55874">
    <property type="entry name" value="ATPase domain of HSP90 chaperone/DNA topoisomerase II/histidine kinase"/>
    <property type="match status" value="1"/>
</dbReference>
<dbReference type="InterPro" id="IPR003661">
    <property type="entry name" value="HisK_dim/P_dom"/>
</dbReference>
<evidence type="ECO:0000256" key="1">
    <source>
        <dbReference type="ARBA" id="ARBA00000085"/>
    </source>
</evidence>
<keyword evidence="9" id="KW-0175">Coiled coil</keyword>
<organism evidence="12 13">
    <name type="scientific">Marivirga atlantica</name>
    <dbReference type="NCBI Taxonomy" id="1548457"/>
    <lineage>
        <taxon>Bacteria</taxon>
        <taxon>Pseudomonadati</taxon>
        <taxon>Bacteroidota</taxon>
        <taxon>Cytophagia</taxon>
        <taxon>Cytophagales</taxon>
        <taxon>Marivirgaceae</taxon>
        <taxon>Marivirga</taxon>
    </lineage>
</organism>
<feature type="transmembrane region" description="Helical" evidence="10">
    <location>
        <begin position="154"/>
        <end position="172"/>
    </location>
</feature>
<dbReference type="SUPFAM" id="SSF47384">
    <property type="entry name" value="Homodimeric domain of signal transducing histidine kinase"/>
    <property type="match status" value="1"/>
</dbReference>
<dbReference type="InterPro" id="IPR036097">
    <property type="entry name" value="HisK_dim/P_sf"/>
</dbReference>
<protein>
    <recommendedName>
        <fullName evidence="2">histidine kinase</fullName>
        <ecNumber evidence="2">2.7.13.3</ecNumber>
    </recommendedName>
</protein>
<keyword evidence="8" id="KW-0902">Two-component regulatory system</keyword>
<dbReference type="GO" id="GO:0000156">
    <property type="term" value="F:phosphorelay response regulator activity"/>
    <property type="evidence" value="ECO:0007669"/>
    <property type="project" value="TreeGrafter"/>
</dbReference>
<keyword evidence="3" id="KW-0597">Phosphoprotein</keyword>
<comment type="catalytic activity">
    <reaction evidence="1">
        <text>ATP + protein L-histidine = ADP + protein N-phospho-L-histidine.</text>
        <dbReference type="EC" id="2.7.13.3"/>
    </reaction>
</comment>
<dbReference type="SMART" id="SM00388">
    <property type="entry name" value="HisKA"/>
    <property type="match status" value="1"/>
</dbReference>
<evidence type="ECO:0000256" key="8">
    <source>
        <dbReference type="ARBA" id="ARBA00023012"/>
    </source>
</evidence>
<dbReference type="InterPro" id="IPR036890">
    <property type="entry name" value="HATPase_C_sf"/>
</dbReference>
<evidence type="ECO:0000313" key="13">
    <source>
        <dbReference type="Proteomes" id="UP000642920"/>
    </source>
</evidence>
<comment type="caution">
    <text evidence="12">The sequence shown here is derived from an EMBL/GenBank/DDBJ whole genome shotgun (WGS) entry which is preliminary data.</text>
</comment>
<dbReference type="InterPro" id="IPR050351">
    <property type="entry name" value="BphY/WalK/GraS-like"/>
</dbReference>
<dbReference type="Gene3D" id="3.30.565.10">
    <property type="entry name" value="Histidine kinase-like ATPase, C-terminal domain"/>
    <property type="match status" value="1"/>
</dbReference>
<evidence type="ECO:0000256" key="5">
    <source>
        <dbReference type="ARBA" id="ARBA00022741"/>
    </source>
</evidence>
<feature type="transmembrane region" description="Helical" evidence="10">
    <location>
        <begin position="40"/>
        <end position="60"/>
    </location>
</feature>
<dbReference type="Gene3D" id="1.10.287.130">
    <property type="match status" value="1"/>
</dbReference>
<proteinExistence type="predicted"/>
<dbReference type="GO" id="GO:0030295">
    <property type="term" value="F:protein kinase activator activity"/>
    <property type="evidence" value="ECO:0007669"/>
    <property type="project" value="TreeGrafter"/>
</dbReference>
<evidence type="ECO:0000256" key="4">
    <source>
        <dbReference type="ARBA" id="ARBA00022679"/>
    </source>
</evidence>
<dbReference type="PANTHER" id="PTHR42878">
    <property type="entry name" value="TWO-COMPONENT HISTIDINE KINASE"/>
    <property type="match status" value="1"/>
</dbReference>
<reference evidence="12" key="1">
    <citation type="submission" date="2021-01" db="EMBL/GenBank/DDBJ databases">
        <title>Marivirga sp. nov., isolated from intertidal surface sediments.</title>
        <authorList>
            <person name="Zhang M."/>
        </authorList>
    </citation>
    <scope>NUCLEOTIDE SEQUENCE</scope>
    <source>
        <strain evidence="12">SM1354</strain>
    </source>
</reference>
<dbReference type="InterPro" id="IPR005467">
    <property type="entry name" value="His_kinase_dom"/>
</dbReference>
<dbReference type="PROSITE" id="PS50109">
    <property type="entry name" value="HIS_KIN"/>
    <property type="match status" value="1"/>
</dbReference>
<dbReference type="InterPro" id="IPR003594">
    <property type="entry name" value="HATPase_dom"/>
</dbReference>
<keyword evidence="4" id="KW-0808">Transferase</keyword>
<keyword evidence="13" id="KW-1185">Reference proteome</keyword>
<evidence type="ECO:0000256" key="10">
    <source>
        <dbReference type="SAM" id="Phobius"/>
    </source>
</evidence>
<evidence type="ECO:0000256" key="9">
    <source>
        <dbReference type="SAM" id="Coils"/>
    </source>
</evidence>
<dbReference type="SMART" id="SM00387">
    <property type="entry name" value="HATPase_c"/>
    <property type="match status" value="1"/>
</dbReference>
<dbReference type="PANTHER" id="PTHR42878:SF7">
    <property type="entry name" value="SENSOR HISTIDINE KINASE GLRK"/>
    <property type="match status" value="1"/>
</dbReference>
<evidence type="ECO:0000256" key="3">
    <source>
        <dbReference type="ARBA" id="ARBA00022553"/>
    </source>
</evidence>
<keyword evidence="10" id="KW-0472">Membrane</keyword>
<evidence type="ECO:0000256" key="6">
    <source>
        <dbReference type="ARBA" id="ARBA00022777"/>
    </source>
</evidence>
<keyword evidence="5" id="KW-0547">Nucleotide-binding</keyword>
<evidence type="ECO:0000256" key="2">
    <source>
        <dbReference type="ARBA" id="ARBA00012438"/>
    </source>
</evidence>
<evidence type="ECO:0000259" key="11">
    <source>
        <dbReference type="PROSITE" id="PS50109"/>
    </source>
</evidence>
<dbReference type="InterPro" id="IPR004358">
    <property type="entry name" value="Sig_transdc_His_kin-like_C"/>
</dbReference>
<dbReference type="RefSeq" id="WP_201921105.1">
    <property type="nucleotide sequence ID" value="NZ_JAERQG010000002.1"/>
</dbReference>
<dbReference type="AlphaFoldDB" id="A0A937DK26"/>
<keyword evidence="6 12" id="KW-0418">Kinase</keyword>
<name>A0A937DK26_9BACT</name>
<dbReference type="EC" id="2.7.13.3" evidence="2"/>
<feature type="transmembrane region" description="Helical" evidence="10">
    <location>
        <begin position="93"/>
        <end position="109"/>
    </location>
</feature>
<dbReference type="Pfam" id="PF00512">
    <property type="entry name" value="HisKA"/>
    <property type="match status" value="1"/>
</dbReference>
<dbReference type="GO" id="GO:0007234">
    <property type="term" value="P:osmosensory signaling via phosphorelay pathway"/>
    <property type="evidence" value="ECO:0007669"/>
    <property type="project" value="TreeGrafter"/>
</dbReference>
<dbReference type="GO" id="GO:0000155">
    <property type="term" value="F:phosphorelay sensor kinase activity"/>
    <property type="evidence" value="ECO:0007669"/>
    <property type="project" value="InterPro"/>
</dbReference>
<dbReference type="CDD" id="cd00082">
    <property type="entry name" value="HisKA"/>
    <property type="match status" value="1"/>
</dbReference>
<keyword evidence="7" id="KW-0067">ATP-binding</keyword>
<keyword evidence="10" id="KW-0812">Transmembrane</keyword>
<feature type="domain" description="Histidine kinase" evidence="11">
    <location>
        <begin position="210"/>
        <end position="422"/>
    </location>
</feature>
<feature type="transmembrane region" description="Helical" evidence="10">
    <location>
        <begin position="67"/>
        <end position="87"/>
    </location>
</feature>
<dbReference type="Pfam" id="PF02518">
    <property type="entry name" value="HATPase_c"/>
    <property type="match status" value="1"/>
</dbReference>
<evidence type="ECO:0000313" key="12">
    <source>
        <dbReference type="EMBL" id="MBL0765801.1"/>
    </source>
</evidence>
<gene>
    <name evidence="12" type="ORF">JKP34_11105</name>
</gene>